<name>A0ACC2WCT5_9TREE</name>
<organism evidence="1 2">
    <name type="scientific">Naganishia friedmannii</name>
    <dbReference type="NCBI Taxonomy" id="89922"/>
    <lineage>
        <taxon>Eukaryota</taxon>
        <taxon>Fungi</taxon>
        <taxon>Dikarya</taxon>
        <taxon>Basidiomycota</taxon>
        <taxon>Agaricomycotina</taxon>
        <taxon>Tremellomycetes</taxon>
        <taxon>Filobasidiales</taxon>
        <taxon>Filobasidiaceae</taxon>
        <taxon>Naganishia</taxon>
    </lineage>
</organism>
<dbReference type="Proteomes" id="UP001227268">
    <property type="component" value="Unassembled WGS sequence"/>
</dbReference>
<reference evidence="1" key="1">
    <citation type="submission" date="2023-04" db="EMBL/GenBank/DDBJ databases">
        <title>Draft Genome sequencing of Naganishia species isolated from polar environments using Oxford Nanopore Technology.</title>
        <authorList>
            <person name="Leo P."/>
            <person name="Venkateswaran K."/>
        </authorList>
    </citation>
    <scope>NUCLEOTIDE SEQUENCE</scope>
    <source>
        <strain evidence="1">MNA-CCFEE 5423</strain>
    </source>
</reference>
<accession>A0ACC2WCT5</accession>
<protein>
    <submittedName>
        <fullName evidence="1">Uncharacterized protein</fullName>
    </submittedName>
</protein>
<proteinExistence type="predicted"/>
<comment type="caution">
    <text evidence="1">The sequence shown here is derived from an EMBL/GenBank/DDBJ whole genome shotgun (WGS) entry which is preliminary data.</text>
</comment>
<evidence type="ECO:0000313" key="1">
    <source>
        <dbReference type="EMBL" id="KAJ9108882.1"/>
    </source>
</evidence>
<keyword evidence="2" id="KW-1185">Reference proteome</keyword>
<gene>
    <name evidence="1" type="ORF">QFC21_000203</name>
</gene>
<evidence type="ECO:0000313" key="2">
    <source>
        <dbReference type="Proteomes" id="UP001227268"/>
    </source>
</evidence>
<dbReference type="EMBL" id="JASBWT010000001">
    <property type="protein sequence ID" value="KAJ9108882.1"/>
    <property type="molecule type" value="Genomic_DNA"/>
</dbReference>
<sequence length="92" mass="9518">MGVTTLLYLVPVPLAAAHQAGSVLLLTTMLGLAGTMRRPSALARAYRAARQSPMQVQGGANVKAGQQAGFAGNVEGMLRNVDSSLKARVNTP</sequence>